<evidence type="ECO:0000313" key="9">
    <source>
        <dbReference type="EMBL" id="ACB53432.1"/>
    </source>
</evidence>
<comment type="similarity">
    <text evidence="1 6">Belongs to the thioredoxin family.</text>
</comment>
<evidence type="ECO:0000256" key="2">
    <source>
        <dbReference type="ARBA" id="ARBA00022448"/>
    </source>
</evidence>
<dbReference type="InterPro" id="IPR013766">
    <property type="entry name" value="Thioredoxin_domain"/>
</dbReference>
<dbReference type="Gene3D" id="3.40.30.10">
    <property type="entry name" value="Glutaredoxin"/>
    <property type="match status" value="1"/>
</dbReference>
<evidence type="ECO:0000256" key="1">
    <source>
        <dbReference type="ARBA" id="ARBA00008987"/>
    </source>
</evidence>
<evidence type="ECO:0000256" key="6">
    <source>
        <dbReference type="PIRNR" id="PIRNR000077"/>
    </source>
</evidence>
<dbReference type="GO" id="GO:0015035">
    <property type="term" value="F:protein-disulfide reductase activity"/>
    <property type="evidence" value="ECO:0007669"/>
    <property type="project" value="InterPro"/>
</dbReference>
<protein>
    <recommendedName>
        <fullName evidence="6">Thioredoxin</fullName>
    </recommendedName>
</protein>
<dbReference type="PROSITE" id="PS51352">
    <property type="entry name" value="THIOREDOXIN_2"/>
    <property type="match status" value="1"/>
</dbReference>
<sequence length="113" mass="12982">MMLSVNNHNFSHVVLESPNPVLVNFWAPWCGLCLLINPFLHKIQNEWDGPLEVVSINADQNFQLANTYRLKNLPTLILFNEGKIIHRIEEIKGRDELIQQLHCVKVNSLPKSA</sequence>
<dbReference type="SUPFAM" id="SSF52833">
    <property type="entry name" value="Thioredoxin-like"/>
    <property type="match status" value="1"/>
</dbReference>
<evidence type="ECO:0000256" key="3">
    <source>
        <dbReference type="ARBA" id="ARBA00022982"/>
    </source>
</evidence>
<proteinExistence type="inferred from homology"/>
<keyword evidence="3" id="KW-0249">Electron transport</keyword>
<dbReference type="HOGENOM" id="CLU_090389_10_3_3"/>
<dbReference type="STRING" id="43989.cce_4084"/>
<dbReference type="EMBL" id="CP000806">
    <property type="protein sequence ID" value="ACB53432.1"/>
    <property type="molecule type" value="Genomic_DNA"/>
</dbReference>
<keyword evidence="2" id="KW-0813">Transport</keyword>
<keyword evidence="5 7" id="KW-0676">Redox-active center</keyword>
<dbReference type="OrthoDB" id="530955at2"/>
<evidence type="ECO:0000259" key="8">
    <source>
        <dbReference type="PROSITE" id="PS51352"/>
    </source>
</evidence>
<dbReference type="CDD" id="cd02947">
    <property type="entry name" value="TRX_family"/>
    <property type="match status" value="1"/>
</dbReference>
<feature type="disulfide bond" description="Redox-active" evidence="7">
    <location>
        <begin position="30"/>
        <end position="33"/>
    </location>
</feature>
<dbReference type="Pfam" id="PF00085">
    <property type="entry name" value="Thioredoxin"/>
    <property type="match status" value="1"/>
</dbReference>
<dbReference type="PANTHER" id="PTHR45663:SF11">
    <property type="entry name" value="GEO12009P1"/>
    <property type="match status" value="1"/>
</dbReference>
<dbReference type="AlphaFoldDB" id="B1WQY0"/>
<evidence type="ECO:0000256" key="5">
    <source>
        <dbReference type="ARBA" id="ARBA00023284"/>
    </source>
</evidence>
<organism evidence="9 10">
    <name type="scientific">Crocosphaera subtropica (strain ATCC 51142 / BH68)</name>
    <name type="common">Cyanothece sp. (strain ATCC 51142)</name>
    <dbReference type="NCBI Taxonomy" id="43989"/>
    <lineage>
        <taxon>Bacteria</taxon>
        <taxon>Bacillati</taxon>
        <taxon>Cyanobacteriota</taxon>
        <taxon>Cyanophyceae</taxon>
        <taxon>Oscillatoriophycideae</taxon>
        <taxon>Chroococcales</taxon>
        <taxon>Aphanothecaceae</taxon>
        <taxon>Crocosphaera</taxon>
        <taxon>Crocosphaera subtropica</taxon>
    </lineage>
</organism>
<dbReference type="GO" id="GO:0045454">
    <property type="term" value="P:cell redox homeostasis"/>
    <property type="evidence" value="ECO:0007669"/>
    <property type="project" value="TreeGrafter"/>
</dbReference>
<dbReference type="InterPro" id="IPR005746">
    <property type="entry name" value="Thioredoxin"/>
</dbReference>
<dbReference type="KEGG" id="cyt:cce_4084"/>
<dbReference type="PANTHER" id="PTHR45663">
    <property type="entry name" value="GEO12009P1"/>
    <property type="match status" value="1"/>
</dbReference>
<dbReference type="Proteomes" id="UP000001203">
    <property type="component" value="Chromosome circular"/>
</dbReference>
<dbReference type="InterPro" id="IPR036249">
    <property type="entry name" value="Thioredoxin-like_sf"/>
</dbReference>
<dbReference type="PIRSF" id="PIRSF000077">
    <property type="entry name" value="Thioredoxin"/>
    <property type="match status" value="1"/>
</dbReference>
<evidence type="ECO:0000313" key="10">
    <source>
        <dbReference type="Proteomes" id="UP000001203"/>
    </source>
</evidence>
<dbReference type="eggNOG" id="COG0526">
    <property type="taxonomic scope" value="Bacteria"/>
</dbReference>
<keyword evidence="10" id="KW-1185">Reference proteome</keyword>
<accession>B1WQY0</accession>
<feature type="domain" description="Thioredoxin" evidence="8">
    <location>
        <begin position="1"/>
        <end position="111"/>
    </location>
</feature>
<reference evidence="9 10" key="1">
    <citation type="journal article" date="2008" name="Proc. Natl. Acad. Sci. U.S.A.">
        <title>The genome of Cyanothece 51142, a unicellular diazotrophic cyanobacterium important in the marine nitrogen cycle.</title>
        <authorList>
            <person name="Welsh E.A."/>
            <person name="Liberton M."/>
            <person name="Stoeckel J."/>
            <person name="Loh T."/>
            <person name="Elvitigala T."/>
            <person name="Wang C."/>
            <person name="Wollam A."/>
            <person name="Fulton R.S."/>
            <person name="Clifton S.W."/>
            <person name="Jacobs J.M."/>
            <person name="Aurora R."/>
            <person name="Ghosh B.K."/>
            <person name="Sherman L.A."/>
            <person name="Smith R.D."/>
            <person name="Wilson R.K."/>
            <person name="Pakrasi H.B."/>
        </authorList>
    </citation>
    <scope>NUCLEOTIDE SEQUENCE [LARGE SCALE GENOMIC DNA]</scope>
    <source>
        <strain evidence="10">ATCC 51142 / BH68</strain>
    </source>
</reference>
<keyword evidence="4 7" id="KW-1015">Disulfide bond</keyword>
<evidence type="ECO:0000256" key="4">
    <source>
        <dbReference type="ARBA" id="ARBA00023157"/>
    </source>
</evidence>
<dbReference type="GO" id="GO:0005829">
    <property type="term" value="C:cytosol"/>
    <property type="evidence" value="ECO:0007669"/>
    <property type="project" value="TreeGrafter"/>
</dbReference>
<dbReference type="RefSeq" id="WP_009543833.1">
    <property type="nucleotide sequence ID" value="NC_010546.1"/>
</dbReference>
<dbReference type="PRINTS" id="PR00421">
    <property type="entry name" value="THIOREDOXIN"/>
</dbReference>
<evidence type="ECO:0000256" key="7">
    <source>
        <dbReference type="PIRSR" id="PIRSR000077-4"/>
    </source>
</evidence>
<name>B1WQY0_CROS5</name>
<gene>
    <name evidence="9" type="primary">trxM1</name>
    <name evidence="9" type="ordered locus">cce_4084</name>
</gene>